<evidence type="ECO:0000313" key="2">
    <source>
        <dbReference type="EMBL" id="EJT80718.1"/>
    </source>
</evidence>
<evidence type="ECO:0000313" key="4">
    <source>
        <dbReference type="Proteomes" id="UP000006039"/>
    </source>
</evidence>
<name>J3NHH5_GAET3</name>
<reference evidence="2" key="2">
    <citation type="submission" date="2010-07" db="EMBL/GenBank/DDBJ databases">
        <authorList>
            <consortium name="The Broad Institute Genome Sequencing Platform"/>
            <consortium name="Broad Institute Genome Sequencing Center for Infectious Disease"/>
            <person name="Ma L.-J."/>
            <person name="Dead R."/>
            <person name="Young S."/>
            <person name="Zeng Q."/>
            <person name="Koehrsen M."/>
            <person name="Alvarado L."/>
            <person name="Berlin A."/>
            <person name="Chapman S.B."/>
            <person name="Chen Z."/>
            <person name="Freedman E."/>
            <person name="Gellesch M."/>
            <person name="Goldberg J."/>
            <person name="Griggs A."/>
            <person name="Gujja S."/>
            <person name="Heilman E.R."/>
            <person name="Heiman D."/>
            <person name="Hepburn T."/>
            <person name="Howarth C."/>
            <person name="Jen D."/>
            <person name="Larson L."/>
            <person name="Mehta T."/>
            <person name="Neiman D."/>
            <person name="Pearson M."/>
            <person name="Roberts A."/>
            <person name="Saif S."/>
            <person name="Shea T."/>
            <person name="Shenoy N."/>
            <person name="Sisk P."/>
            <person name="Stolte C."/>
            <person name="Sykes S."/>
            <person name="Walk T."/>
            <person name="White J."/>
            <person name="Yandava C."/>
            <person name="Haas B."/>
            <person name="Nusbaum C."/>
            <person name="Birren B."/>
        </authorList>
    </citation>
    <scope>NUCLEOTIDE SEQUENCE</scope>
    <source>
        <strain evidence="2">R3-111a-1</strain>
    </source>
</reference>
<dbReference type="Proteomes" id="UP000006039">
    <property type="component" value="Unassembled WGS sequence"/>
</dbReference>
<gene>
    <name evidence="3" type="primary">20341170</name>
    <name evidence="2" type="ORF">GGTG_00712</name>
</gene>
<reference evidence="4" key="1">
    <citation type="submission" date="2010-07" db="EMBL/GenBank/DDBJ databases">
        <title>The genome sequence of Gaeumannomyces graminis var. tritici strain R3-111a-1.</title>
        <authorList>
            <consortium name="The Broad Institute Genome Sequencing Platform"/>
            <person name="Ma L.-J."/>
            <person name="Dead R."/>
            <person name="Young S."/>
            <person name="Zeng Q."/>
            <person name="Koehrsen M."/>
            <person name="Alvarado L."/>
            <person name="Berlin A."/>
            <person name="Chapman S.B."/>
            <person name="Chen Z."/>
            <person name="Freedman E."/>
            <person name="Gellesch M."/>
            <person name="Goldberg J."/>
            <person name="Griggs A."/>
            <person name="Gujja S."/>
            <person name="Heilman E.R."/>
            <person name="Heiman D."/>
            <person name="Hepburn T."/>
            <person name="Howarth C."/>
            <person name="Jen D."/>
            <person name="Larson L."/>
            <person name="Mehta T."/>
            <person name="Neiman D."/>
            <person name="Pearson M."/>
            <person name="Roberts A."/>
            <person name="Saif S."/>
            <person name="Shea T."/>
            <person name="Shenoy N."/>
            <person name="Sisk P."/>
            <person name="Stolte C."/>
            <person name="Sykes S."/>
            <person name="Walk T."/>
            <person name="White J."/>
            <person name="Yandava C."/>
            <person name="Haas B."/>
            <person name="Nusbaum C."/>
            <person name="Birren B."/>
        </authorList>
    </citation>
    <scope>NUCLEOTIDE SEQUENCE [LARGE SCALE GENOMIC DNA]</scope>
    <source>
        <strain evidence="4">R3-111a-1</strain>
    </source>
</reference>
<proteinExistence type="predicted"/>
<dbReference type="HOGENOM" id="CLU_2359849_0_0_1"/>
<dbReference type="VEuPathDB" id="FungiDB:GGTG_00712"/>
<keyword evidence="4" id="KW-1185">Reference proteome</keyword>
<accession>J3NHH5</accession>
<reference evidence="2" key="3">
    <citation type="submission" date="2010-09" db="EMBL/GenBank/DDBJ databases">
        <title>Annotation of Gaeumannomyces graminis var. tritici R3-111a-1.</title>
        <authorList>
            <consortium name="The Broad Institute Genome Sequencing Platform"/>
            <person name="Ma L.-J."/>
            <person name="Dead R."/>
            <person name="Young S.K."/>
            <person name="Zeng Q."/>
            <person name="Gargeya S."/>
            <person name="Fitzgerald M."/>
            <person name="Haas B."/>
            <person name="Abouelleil A."/>
            <person name="Alvarado L."/>
            <person name="Arachchi H.M."/>
            <person name="Berlin A."/>
            <person name="Brown A."/>
            <person name="Chapman S.B."/>
            <person name="Chen Z."/>
            <person name="Dunbar C."/>
            <person name="Freedman E."/>
            <person name="Gearin G."/>
            <person name="Gellesch M."/>
            <person name="Goldberg J."/>
            <person name="Griggs A."/>
            <person name="Gujja S."/>
            <person name="Heiman D."/>
            <person name="Howarth C."/>
            <person name="Larson L."/>
            <person name="Lui A."/>
            <person name="MacDonald P.J.P."/>
            <person name="Mehta T."/>
            <person name="Montmayeur A."/>
            <person name="Murphy C."/>
            <person name="Neiman D."/>
            <person name="Pearson M."/>
            <person name="Priest M."/>
            <person name="Roberts A."/>
            <person name="Saif S."/>
            <person name="Shea T."/>
            <person name="Shenoy N."/>
            <person name="Sisk P."/>
            <person name="Stolte C."/>
            <person name="Sykes S."/>
            <person name="Yandava C."/>
            <person name="Wortman J."/>
            <person name="Nusbaum C."/>
            <person name="Birren B."/>
        </authorList>
    </citation>
    <scope>NUCLEOTIDE SEQUENCE</scope>
    <source>
        <strain evidence="2">R3-111a-1</strain>
    </source>
</reference>
<dbReference type="EMBL" id="GL385395">
    <property type="protein sequence ID" value="EJT80718.1"/>
    <property type="molecule type" value="Genomic_DNA"/>
</dbReference>
<dbReference type="RefSeq" id="XP_009216727.1">
    <property type="nucleotide sequence ID" value="XM_009218463.1"/>
</dbReference>
<sequence length="96" mass="10008">MENARSIAPSPVTGLASMPTESDRLPTTLEDHKPAARKCSASAATLGCATCDSVLGRPDDQGLVRLTSPEGIQQPKGRRMTSVTSVLGDTVSELRG</sequence>
<dbReference type="AlphaFoldDB" id="J3NHH5"/>
<evidence type="ECO:0000256" key="1">
    <source>
        <dbReference type="SAM" id="MobiDB-lite"/>
    </source>
</evidence>
<feature type="region of interest" description="Disordered" evidence="1">
    <location>
        <begin position="1"/>
        <end position="24"/>
    </location>
</feature>
<reference evidence="3" key="5">
    <citation type="submission" date="2018-04" db="UniProtKB">
        <authorList>
            <consortium name="EnsemblFungi"/>
        </authorList>
    </citation>
    <scope>IDENTIFICATION</scope>
    <source>
        <strain evidence="3">R3-111a-1</strain>
    </source>
</reference>
<protein>
    <submittedName>
        <fullName evidence="2 3">Uncharacterized protein</fullName>
    </submittedName>
</protein>
<evidence type="ECO:0000313" key="3">
    <source>
        <dbReference type="EnsemblFungi" id="EJT80718"/>
    </source>
</evidence>
<dbReference type="GeneID" id="20341170"/>
<dbReference type="EnsemblFungi" id="EJT80718">
    <property type="protein sequence ID" value="EJT80718"/>
    <property type="gene ID" value="GGTG_00712"/>
</dbReference>
<organism evidence="2">
    <name type="scientific">Gaeumannomyces tritici (strain R3-111a-1)</name>
    <name type="common">Wheat and barley take-all root rot fungus</name>
    <name type="synonym">Gaeumannomyces graminis var. tritici</name>
    <dbReference type="NCBI Taxonomy" id="644352"/>
    <lineage>
        <taxon>Eukaryota</taxon>
        <taxon>Fungi</taxon>
        <taxon>Dikarya</taxon>
        <taxon>Ascomycota</taxon>
        <taxon>Pezizomycotina</taxon>
        <taxon>Sordariomycetes</taxon>
        <taxon>Sordariomycetidae</taxon>
        <taxon>Magnaporthales</taxon>
        <taxon>Magnaporthaceae</taxon>
        <taxon>Gaeumannomyces</taxon>
    </lineage>
</organism>
<reference evidence="3" key="4">
    <citation type="journal article" date="2015" name="G3 (Bethesda)">
        <title>Genome sequences of three phytopathogenic species of the Magnaporthaceae family of fungi.</title>
        <authorList>
            <person name="Okagaki L.H."/>
            <person name="Nunes C.C."/>
            <person name="Sailsbery J."/>
            <person name="Clay B."/>
            <person name="Brown D."/>
            <person name="John T."/>
            <person name="Oh Y."/>
            <person name="Young N."/>
            <person name="Fitzgerald M."/>
            <person name="Haas B.J."/>
            <person name="Zeng Q."/>
            <person name="Young S."/>
            <person name="Adiconis X."/>
            <person name="Fan L."/>
            <person name="Levin J.Z."/>
            <person name="Mitchell T.K."/>
            <person name="Okubara P.A."/>
            <person name="Farman M.L."/>
            <person name="Kohn L.M."/>
            <person name="Birren B."/>
            <person name="Ma L.-J."/>
            <person name="Dean R.A."/>
        </authorList>
    </citation>
    <scope>NUCLEOTIDE SEQUENCE</scope>
    <source>
        <strain evidence="3">R3-111a-1</strain>
    </source>
</reference>